<dbReference type="InterPro" id="IPR017871">
    <property type="entry name" value="ABC_transporter-like_CS"/>
</dbReference>
<dbReference type="SUPFAM" id="SSF52540">
    <property type="entry name" value="P-loop containing nucleoside triphosphate hydrolases"/>
    <property type="match status" value="1"/>
</dbReference>
<dbReference type="InterPro" id="IPR027417">
    <property type="entry name" value="P-loop_NTPase"/>
</dbReference>
<name>A0A0S1XDG4_THEBA</name>
<dbReference type="Pfam" id="PF00005">
    <property type="entry name" value="ABC_tran"/>
    <property type="match status" value="1"/>
</dbReference>
<dbReference type="FunFam" id="3.40.50.300:FF:000042">
    <property type="entry name" value="Maltose/maltodextrin ABC transporter, ATP-binding protein"/>
    <property type="match status" value="1"/>
</dbReference>
<dbReference type="GO" id="GO:0016887">
    <property type="term" value="F:ATP hydrolysis activity"/>
    <property type="evidence" value="ECO:0007669"/>
    <property type="project" value="InterPro"/>
</dbReference>
<evidence type="ECO:0000256" key="2">
    <source>
        <dbReference type="ARBA" id="ARBA00022448"/>
    </source>
</evidence>
<reference evidence="6 7" key="1">
    <citation type="journal article" date="2016" name="Genome Announc.">
        <title>Complete genome sequence of the hyperthermophilic and piezophilic archaeon Thermococcus barophilus Ch5, capable of growth at the expense of hydrogenogenesis from carbon monoxide and formate.</title>
        <authorList>
            <person name="Oger P."/>
            <person name="Sokolova T.G."/>
            <person name="Kozhevnikova D.A."/>
            <person name="Taranov E.A."/>
            <person name="Vannier P."/>
            <person name="Lee H.S."/>
            <person name="Kwon K.K."/>
            <person name="Kang S.G."/>
            <person name="Lee J.H."/>
            <person name="Bonch-Osmolovskaya E.A."/>
            <person name="Lebedinsky A.V."/>
        </authorList>
    </citation>
    <scope>NUCLEOTIDE SEQUENCE [LARGE SCALE GENOMIC DNA]</scope>
    <source>
        <strain evidence="7">Ch5</strain>
    </source>
</reference>
<dbReference type="InterPro" id="IPR003439">
    <property type="entry name" value="ABC_transporter-like_ATP-bd"/>
</dbReference>
<dbReference type="PANTHER" id="PTHR43875">
    <property type="entry name" value="MALTODEXTRIN IMPORT ATP-BINDING PROTEIN MSMX"/>
    <property type="match status" value="1"/>
</dbReference>
<dbReference type="PROSITE" id="PS50893">
    <property type="entry name" value="ABC_TRANSPORTER_2"/>
    <property type="match status" value="1"/>
</dbReference>
<keyword evidence="6" id="KW-0762">Sugar transport</keyword>
<evidence type="ECO:0000256" key="3">
    <source>
        <dbReference type="ARBA" id="ARBA00022741"/>
    </source>
</evidence>
<dbReference type="GO" id="GO:0055052">
    <property type="term" value="C:ATP-binding cassette (ABC) transporter complex, substrate-binding subunit-containing"/>
    <property type="evidence" value="ECO:0007669"/>
    <property type="project" value="TreeGrafter"/>
</dbReference>
<comment type="subcellular location">
    <subcellularLocation>
        <location evidence="1">Cell membrane</location>
        <topology evidence="1">Peripheral membrane protein</topology>
    </subcellularLocation>
</comment>
<dbReference type="GeneID" id="26137144"/>
<keyword evidence="4 6" id="KW-0067">ATP-binding</keyword>
<dbReference type="Gene3D" id="2.40.50.140">
    <property type="entry name" value="Nucleic acid-binding proteins"/>
    <property type="match status" value="1"/>
</dbReference>
<dbReference type="CDD" id="cd03301">
    <property type="entry name" value="ABC_MalK_N"/>
    <property type="match status" value="1"/>
</dbReference>
<evidence type="ECO:0000313" key="6">
    <source>
        <dbReference type="EMBL" id="ALM75815.1"/>
    </source>
</evidence>
<dbReference type="SMART" id="SM00382">
    <property type="entry name" value="AAA"/>
    <property type="match status" value="1"/>
</dbReference>
<dbReference type="PANTHER" id="PTHR43875:SF1">
    <property type="entry name" value="OSMOPROTECTIVE COMPOUNDS UPTAKE ATP-BINDING PROTEIN GGTA"/>
    <property type="match status" value="1"/>
</dbReference>
<evidence type="ECO:0000313" key="7">
    <source>
        <dbReference type="Proteomes" id="UP000066042"/>
    </source>
</evidence>
<keyword evidence="3" id="KW-0547">Nucleotide-binding</keyword>
<dbReference type="AlphaFoldDB" id="A0A0S1XDG4"/>
<sequence>MAEVKLINVWKKFGEVTAVQDMSLHVKDGEFMILLGPSGCGKTTTLRMIAGLEEPTKGQIYIGDKLVADPEKGVFVPPKDRDIAMVFQSYALYPHMTVYDNIAFPLKLRKVPKQEIDRRVREVAEMLGLTELLKRKPRELSGGQRQRVALGRAIVRQPQVFLMDEPLSNLDAKLRVKMRAELKKLQKQLGVTTIYVTHDQVEAMTMGDRIAVINAGILQQVGTPDEVYNKPANVFVGGFIGSPAMNFLDASIIEEEGEVWVDFGEFKLKLLKDQAEVLRELSYIGKEVIFGIRPEDIYDAMFAQVKIPGENMVRAVVDIVENLGSERIVHLRVGNLTFVGAFHAESMVKEGQEIDVVFDMKKVHIFDKKTEKAIF</sequence>
<evidence type="ECO:0000256" key="1">
    <source>
        <dbReference type="ARBA" id="ARBA00004202"/>
    </source>
</evidence>
<feature type="domain" description="ABC transporter" evidence="5">
    <location>
        <begin position="4"/>
        <end position="240"/>
    </location>
</feature>
<dbReference type="GO" id="GO:0005524">
    <property type="term" value="F:ATP binding"/>
    <property type="evidence" value="ECO:0007669"/>
    <property type="project" value="UniProtKB-KW"/>
</dbReference>
<dbReference type="RefSeq" id="WP_056934339.1">
    <property type="nucleotide sequence ID" value="NZ_CP013050.1"/>
</dbReference>
<dbReference type="InterPro" id="IPR040582">
    <property type="entry name" value="OB_MalK-like"/>
</dbReference>
<dbReference type="GO" id="GO:0140359">
    <property type="term" value="F:ABC-type transporter activity"/>
    <property type="evidence" value="ECO:0007669"/>
    <property type="project" value="InterPro"/>
</dbReference>
<dbReference type="Proteomes" id="UP000066042">
    <property type="component" value="Chromosome"/>
</dbReference>
<dbReference type="InterPro" id="IPR008995">
    <property type="entry name" value="Mo/tungstate-bd_C_term_dom"/>
</dbReference>
<dbReference type="Gene3D" id="3.40.50.300">
    <property type="entry name" value="P-loop containing nucleotide triphosphate hydrolases"/>
    <property type="match status" value="1"/>
</dbReference>
<dbReference type="GO" id="GO:0008643">
    <property type="term" value="P:carbohydrate transport"/>
    <property type="evidence" value="ECO:0007669"/>
    <property type="project" value="InterPro"/>
</dbReference>
<dbReference type="InterPro" id="IPR012340">
    <property type="entry name" value="NA-bd_OB-fold"/>
</dbReference>
<dbReference type="Pfam" id="PF17912">
    <property type="entry name" value="OB_MalK"/>
    <property type="match status" value="1"/>
</dbReference>
<dbReference type="NCBIfam" id="NF008653">
    <property type="entry name" value="PRK11650.1"/>
    <property type="match status" value="1"/>
</dbReference>
<accession>A0A0S1XDG4</accession>
<protein>
    <submittedName>
        <fullName evidence="6">Sugar transporter subunit: ATP-binding component of ABC superfamily transporter</fullName>
    </submittedName>
</protein>
<dbReference type="STRING" id="55802.TBCH5v1_1909"/>
<dbReference type="InterPro" id="IPR003593">
    <property type="entry name" value="AAA+_ATPase"/>
</dbReference>
<keyword evidence="2" id="KW-0813">Transport</keyword>
<dbReference type="Gene3D" id="2.40.50.100">
    <property type="match status" value="1"/>
</dbReference>
<dbReference type="PROSITE" id="PS00211">
    <property type="entry name" value="ABC_TRANSPORTER_1"/>
    <property type="match status" value="1"/>
</dbReference>
<evidence type="ECO:0000259" key="5">
    <source>
        <dbReference type="PROSITE" id="PS50893"/>
    </source>
</evidence>
<organism evidence="6 7">
    <name type="scientific">Thermococcus barophilus</name>
    <dbReference type="NCBI Taxonomy" id="55802"/>
    <lineage>
        <taxon>Archaea</taxon>
        <taxon>Methanobacteriati</taxon>
        <taxon>Methanobacteriota</taxon>
        <taxon>Thermococci</taxon>
        <taxon>Thermococcales</taxon>
        <taxon>Thermococcaceae</taxon>
        <taxon>Thermococcus</taxon>
    </lineage>
</organism>
<dbReference type="EMBL" id="CP013050">
    <property type="protein sequence ID" value="ALM75815.1"/>
    <property type="molecule type" value="Genomic_DNA"/>
</dbReference>
<dbReference type="PATRIC" id="fig|55802.8.peg.1890"/>
<dbReference type="InterPro" id="IPR047641">
    <property type="entry name" value="ABC_transpr_MalK/UgpC-like"/>
</dbReference>
<gene>
    <name evidence="6" type="primary">ycjV</name>
    <name evidence="6" type="ORF">TBCH5v1_1909</name>
</gene>
<dbReference type="InterPro" id="IPR015855">
    <property type="entry name" value="ABC_transpr_MalK-like"/>
</dbReference>
<proteinExistence type="predicted"/>
<evidence type="ECO:0000256" key="4">
    <source>
        <dbReference type="ARBA" id="ARBA00022840"/>
    </source>
</evidence>
<dbReference type="SUPFAM" id="SSF50331">
    <property type="entry name" value="MOP-like"/>
    <property type="match status" value="1"/>
</dbReference>